<keyword evidence="10 12" id="KW-0472">Membrane</keyword>
<evidence type="ECO:0000256" key="5">
    <source>
        <dbReference type="ARBA" id="ARBA00022692"/>
    </source>
</evidence>
<feature type="transmembrane region" description="Helical" evidence="12">
    <location>
        <begin position="311"/>
        <end position="329"/>
    </location>
</feature>
<comment type="caution">
    <text evidence="15">The sequence shown here is derived from an EMBL/GenBank/DDBJ whole genome shotgun (WGS) entry which is preliminary data.</text>
</comment>
<evidence type="ECO:0000256" key="11">
    <source>
        <dbReference type="SAM" id="MobiDB-lite"/>
    </source>
</evidence>
<protein>
    <recommendedName>
        <fullName evidence="14">Cytochrome b561 domain-containing protein</fullName>
    </recommendedName>
</protein>
<comment type="cofactor">
    <cofactor evidence="1">
        <name>heme b</name>
        <dbReference type="ChEBI" id="CHEBI:60344"/>
    </cofactor>
</comment>
<feature type="transmembrane region" description="Helical" evidence="12">
    <location>
        <begin position="274"/>
        <end position="291"/>
    </location>
</feature>
<feature type="transmembrane region" description="Helical" evidence="12">
    <location>
        <begin position="220"/>
        <end position="238"/>
    </location>
</feature>
<evidence type="ECO:0000313" key="16">
    <source>
        <dbReference type="Proteomes" id="UP001530400"/>
    </source>
</evidence>
<reference evidence="15 16" key="1">
    <citation type="submission" date="2024-10" db="EMBL/GenBank/DDBJ databases">
        <title>Updated reference genomes for cyclostephanoid diatoms.</title>
        <authorList>
            <person name="Roberts W.R."/>
            <person name="Alverson A.J."/>
        </authorList>
    </citation>
    <scope>NUCLEOTIDE SEQUENCE [LARGE SCALE GENOMIC DNA]</scope>
    <source>
        <strain evidence="15 16">AJA010-31</strain>
    </source>
</reference>
<dbReference type="PANTHER" id="PTHR15422">
    <property type="entry name" value="OS05G0565100 PROTEIN"/>
    <property type="match status" value="1"/>
</dbReference>
<keyword evidence="6" id="KW-0479">Metal-binding</keyword>
<dbReference type="Proteomes" id="UP001530400">
    <property type="component" value="Unassembled WGS sequence"/>
</dbReference>
<evidence type="ECO:0000256" key="6">
    <source>
        <dbReference type="ARBA" id="ARBA00022723"/>
    </source>
</evidence>
<comment type="subcellular location">
    <subcellularLocation>
        <location evidence="2">Membrane</location>
        <topology evidence="2">Multi-pass membrane protein</topology>
    </subcellularLocation>
</comment>
<feature type="transmembrane region" description="Helical" evidence="12">
    <location>
        <begin position="176"/>
        <end position="200"/>
    </location>
</feature>
<evidence type="ECO:0000256" key="3">
    <source>
        <dbReference type="ARBA" id="ARBA00022448"/>
    </source>
</evidence>
<keyword evidence="5 12" id="KW-0812">Transmembrane</keyword>
<feature type="domain" description="Cytochrome b561" evidence="14">
    <location>
        <begin position="106"/>
        <end position="331"/>
    </location>
</feature>
<keyword evidence="3" id="KW-0813">Transport</keyword>
<dbReference type="PANTHER" id="PTHR15422:SF24">
    <property type="entry name" value="DOMON RELATED DOMAIN-CONTAINING PROTEIN"/>
    <property type="match status" value="1"/>
</dbReference>
<dbReference type="EMBL" id="JALLPJ020000961">
    <property type="protein sequence ID" value="KAL3778985.1"/>
    <property type="molecule type" value="Genomic_DNA"/>
</dbReference>
<keyword evidence="7" id="KW-0249">Electron transport</keyword>
<name>A0ABD3NSD6_9STRA</name>
<evidence type="ECO:0000256" key="2">
    <source>
        <dbReference type="ARBA" id="ARBA00004141"/>
    </source>
</evidence>
<organism evidence="15 16">
    <name type="scientific">Cyclotella atomus</name>
    <dbReference type="NCBI Taxonomy" id="382360"/>
    <lineage>
        <taxon>Eukaryota</taxon>
        <taxon>Sar</taxon>
        <taxon>Stramenopiles</taxon>
        <taxon>Ochrophyta</taxon>
        <taxon>Bacillariophyta</taxon>
        <taxon>Coscinodiscophyceae</taxon>
        <taxon>Thalassiosirophycidae</taxon>
        <taxon>Stephanodiscales</taxon>
        <taxon>Stephanodiscaceae</taxon>
        <taxon>Cyclotella</taxon>
    </lineage>
</organism>
<dbReference type="GO" id="GO:0016020">
    <property type="term" value="C:membrane"/>
    <property type="evidence" value="ECO:0007669"/>
    <property type="project" value="UniProtKB-SubCell"/>
</dbReference>
<dbReference type="InterPro" id="IPR045150">
    <property type="entry name" value="CYB561D1/2"/>
</dbReference>
<feature type="signal peptide" evidence="13">
    <location>
        <begin position="1"/>
        <end position="20"/>
    </location>
</feature>
<dbReference type="GO" id="GO:0046872">
    <property type="term" value="F:metal ion binding"/>
    <property type="evidence" value="ECO:0007669"/>
    <property type="project" value="UniProtKB-KW"/>
</dbReference>
<evidence type="ECO:0000313" key="15">
    <source>
        <dbReference type="EMBL" id="KAL3778985.1"/>
    </source>
</evidence>
<accession>A0ABD3NSD6</accession>
<evidence type="ECO:0000259" key="14">
    <source>
        <dbReference type="PROSITE" id="PS50939"/>
    </source>
</evidence>
<dbReference type="CDD" id="cd08760">
    <property type="entry name" value="Cyt_b561_FRRS1_like"/>
    <property type="match status" value="1"/>
</dbReference>
<feature type="transmembrane region" description="Helical" evidence="12">
    <location>
        <begin position="145"/>
        <end position="169"/>
    </location>
</feature>
<evidence type="ECO:0000256" key="9">
    <source>
        <dbReference type="ARBA" id="ARBA00023004"/>
    </source>
</evidence>
<dbReference type="InterPro" id="IPR006593">
    <property type="entry name" value="Cyt_b561/ferric_Rdtase_TM"/>
</dbReference>
<evidence type="ECO:0000256" key="12">
    <source>
        <dbReference type="SAM" id="Phobius"/>
    </source>
</evidence>
<dbReference type="SMART" id="SM00665">
    <property type="entry name" value="B561"/>
    <property type="match status" value="1"/>
</dbReference>
<keyword evidence="8 12" id="KW-1133">Transmembrane helix</keyword>
<evidence type="ECO:0000256" key="7">
    <source>
        <dbReference type="ARBA" id="ARBA00022982"/>
    </source>
</evidence>
<keyword evidence="13" id="KW-0732">Signal</keyword>
<proteinExistence type="predicted"/>
<keyword evidence="9" id="KW-0408">Iron</keyword>
<evidence type="ECO:0000256" key="8">
    <source>
        <dbReference type="ARBA" id="ARBA00022989"/>
    </source>
</evidence>
<keyword evidence="4" id="KW-0349">Heme</keyword>
<dbReference type="PROSITE" id="PS50939">
    <property type="entry name" value="CYTOCHROME_B561"/>
    <property type="match status" value="1"/>
</dbReference>
<gene>
    <name evidence="15" type="ORF">ACHAWO_009182</name>
</gene>
<keyword evidence="16" id="KW-1185">Reference proteome</keyword>
<sequence length="353" mass="40255">MCQLFTLLLLLLLTLPQIDAANVADIIINRDSIRSKRSIDVRTDQPRRDEEDRIYHQGDLHDSHPERSRVEYESFEQIQADTAIDRERLQPYNQESVPDFYDPDELSEEIAKQSIVLSSVETERQDRTYASASSGSESSSKHSAWIAHGTIAVLVFGLLVPASISSALFRDFLPEYWIYLHVFLNVATFSFVTITVGVAFTTMNSLGDKNEGHLKELHHVIGLFLLLVVTLQTANGFLRPPREFLTEDEEDRTPGAIHSSDWGNKFTPRSVWHLVHRVTGAFVFALGTWQIQSGMKIYARKYNGADWGSVYLGYIGWLVFVIGGAKLWAMRRENNKDKNQWNAEDELFMDPDD</sequence>
<evidence type="ECO:0000256" key="4">
    <source>
        <dbReference type="ARBA" id="ARBA00022617"/>
    </source>
</evidence>
<evidence type="ECO:0000256" key="13">
    <source>
        <dbReference type="SAM" id="SignalP"/>
    </source>
</evidence>
<dbReference type="AlphaFoldDB" id="A0ABD3NSD6"/>
<evidence type="ECO:0000256" key="10">
    <source>
        <dbReference type="ARBA" id="ARBA00023136"/>
    </source>
</evidence>
<dbReference type="Gene3D" id="1.20.120.1770">
    <property type="match status" value="1"/>
</dbReference>
<feature type="chain" id="PRO_5044857895" description="Cytochrome b561 domain-containing protein" evidence="13">
    <location>
        <begin position="21"/>
        <end position="353"/>
    </location>
</feature>
<feature type="region of interest" description="Disordered" evidence="11">
    <location>
        <begin position="39"/>
        <end position="68"/>
    </location>
</feature>
<evidence type="ECO:0000256" key="1">
    <source>
        <dbReference type="ARBA" id="ARBA00001970"/>
    </source>
</evidence>